<protein>
    <submittedName>
        <fullName evidence="2">Uncharacterized protein</fullName>
    </submittedName>
</protein>
<evidence type="ECO:0000313" key="2">
    <source>
        <dbReference type="EMBL" id="MBJ7601992.1"/>
    </source>
</evidence>
<feature type="transmembrane region" description="Helical" evidence="1">
    <location>
        <begin position="98"/>
        <end position="119"/>
    </location>
</feature>
<evidence type="ECO:0000256" key="1">
    <source>
        <dbReference type="SAM" id="Phobius"/>
    </source>
</evidence>
<proteinExistence type="predicted"/>
<accession>A0A934K7R3</accession>
<dbReference type="Proteomes" id="UP000620075">
    <property type="component" value="Unassembled WGS sequence"/>
</dbReference>
<keyword evidence="1" id="KW-0472">Membrane</keyword>
<dbReference type="RefSeq" id="WP_338176381.1">
    <property type="nucleotide sequence ID" value="NZ_JAEKNQ010000013.1"/>
</dbReference>
<organism evidence="2 3">
    <name type="scientific">Candidatus Dormiibacter inghamiae</name>
    <dbReference type="NCBI Taxonomy" id="3127013"/>
    <lineage>
        <taxon>Bacteria</taxon>
        <taxon>Bacillati</taxon>
        <taxon>Candidatus Dormiibacterota</taxon>
        <taxon>Candidatus Dormibacteria</taxon>
        <taxon>Candidatus Dormibacterales</taxon>
        <taxon>Candidatus Dormibacteraceae</taxon>
        <taxon>Candidatus Dormiibacter</taxon>
    </lineage>
</organism>
<dbReference type="EMBL" id="JAEKNQ010000013">
    <property type="protein sequence ID" value="MBJ7601992.1"/>
    <property type="molecule type" value="Genomic_DNA"/>
</dbReference>
<comment type="caution">
    <text evidence="2">The sequence shown here is derived from an EMBL/GenBank/DDBJ whole genome shotgun (WGS) entry which is preliminary data.</text>
</comment>
<dbReference type="AlphaFoldDB" id="A0A934K7R3"/>
<sequence>MIDLKTHNRLNGSRFVGAEFGLIVALVATFGIYFGIRGRWLLALIAFGIVSNCVVVLVYAVLSLTGGEPDLGIRALYTDAAARRKVAREHPNLSGETLLLTAAASLPLALTAWTGWELAQRRR</sequence>
<name>A0A934K7R3_9BACT</name>
<keyword evidence="1" id="KW-1133">Transmembrane helix</keyword>
<feature type="transmembrane region" description="Helical" evidence="1">
    <location>
        <begin position="41"/>
        <end position="62"/>
    </location>
</feature>
<evidence type="ECO:0000313" key="3">
    <source>
        <dbReference type="Proteomes" id="UP000620075"/>
    </source>
</evidence>
<feature type="transmembrane region" description="Helical" evidence="1">
    <location>
        <begin position="15"/>
        <end position="34"/>
    </location>
</feature>
<keyword evidence="1" id="KW-0812">Transmembrane</keyword>
<gene>
    <name evidence="2" type="ORF">JF888_02145</name>
</gene>
<reference evidence="2 3" key="1">
    <citation type="submission" date="2020-10" db="EMBL/GenBank/DDBJ databases">
        <title>Ca. Dormibacterota MAGs.</title>
        <authorList>
            <person name="Montgomery K."/>
        </authorList>
    </citation>
    <scope>NUCLEOTIDE SEQUENCE [LARGE SCALE GENOMIC DNA]</scope>
    <source>
        <strain evidence="2">SC8811_S16_3</strain>
    </source>
</reference>